<feature type="compositionally biased region" description="Polar residues" evidence="1">
    <location>
        <begin position="884"/>
        <end position="893"/>
    </location>
</feature>
<dbReference type="Gene3D" id="3.30.420.10">
    <property type="entry name" value="Ribonuclease H-like superfamily/Ribonuclease H"/>
    <property type="match status" value="1"/>
</dbReference>
<organism evidence="3 4">
    <name type="scientific">Nyssa sinensis</name>
    <dbReference type="NCBI Taxonomy" id="561372"/>
    <lineage>
        <taxon>Eukaryota</taxon>
        <taxon>Viridiplantae</taxon>
        <taxon>Streptophyta</taxon>
        <taxon>Embryophyta</taxon>
        <taxon>Tracheophyta</taxon>
        <taxon>Spermatophyta</taxon>
        <taxon>Magnoliopsida</taxon>
        <taxon>eudicotyledons</taxon>
        <taxon>Gunneridae</taxon>
        <taxon>Pentapetalae</taxon>
        <taxon>asterids</taxon>
        <taxon>Cornales</taxon>
        <taxon>Nyssaceae</taxon>
        <taxon>Nyssa</taxon>
    </lineage>
</organism>
<dbReference type="InterPro" id="IPR025724">
    <property type="entry name" value="GAG-pre-integrase_dom"/>
</dbReference>
<dbReference type="InterPro" id="IPR036397">
    <property type="entry name" value="RNaseH_sf"/>
</dbReference>
<dbReference type="PANTHER" id="PTHR47481">
    <property type="match status" value="1"/>
</dbReference>
<feature type="compositionally biased region" description="Polar residues" evidence="1">
    <location>
        <begin position="307"/>
        <end position="325"/>
    </location>
</feature>
<evidence type="ECO:0000259" key="2">
    <source>
        <dbReference type="PROSITE" id="PS50994"/>
    </source>
</evidence>
<dbReference type="AlphaFoldDB" id="A0A5J5A1U7"/>
<evidence type="ECO:0000313" key="3">
    <source>
        <dbReference type="EMBL" id="KAA8524269.1"/>
    </source>
</evidence>
<reference evidence="3 4" key="1">
    <citation type="submission" date="2019-09" db="EMBL/GenBank/DDBJ databases">
        <title>A chromosome-level genome assembly of the Chinese tupelo Nyssa sinensis.</title>
        <authorList>
            <person name="Yang X."/>
            <person name="Kang M."/>
            <person name="Yang Y."/>
            <person name="Xiong H."/>
            <person name="Wang M."/>
            <person name="Zhang Z."/>
            <person name="Wang Z."/>
            <person name="Wu H."/>
            <person name="Ma T."/>
            <person name="Liu J."/>
            <person name="Xi Z."/>
        </authorList>
    </citation>
    <scope>NUCLEOTIDE SEQUENCE [LARGE SCALE GENOMIC DNA]</scope>
    <source>
        <strain evidence="3">J267</strain>
        <tissue evidence="3">Leaf</tissue>
    </source>
</reference>
<sequence>MVSEPLLKTYVSRKDRQSLLLMATTAPNLNTNSTTSTSATPNPSQSPIFLLSNICNLITTRLDSSNYVAWKFQISSILKAHSLIGYIDGTYPCPNKFVQDERGAATAQINPEYQIWNTQDQALMTLLNATLSQTALSHVIGYSTSREAWLALERRFSASTRSNILQLKSALHNISKGKDSIDSYIQKIKQARDSLASVSVLIEDEDILIYVLNGLPQEYNAFKTSIRTKSENITLEEVYAMLKIEEQTIESVHKQNNSPPFPGAMMATNYRPNFSSNRGYSPSNFSGRGRGRGRFSNRGGRMHSFGRFQSPNFGQSNLPYPTKQPQQSNQRSNNSHPVVCQICNKNGHSALDCYHRMDFSYQGKPPSPQLTAMSATYNTGSDCSPNYWYTDTGATNHITADLANLNFPVEYQGDDNITIANGQALDISHSGQSSIHANDHTFRLNNVLCVPSMATNLLSVHQFCKDNHCRFIFDSEMFQIQDKATKQLLFQGPSDHGLYPLPTSSITKHSAPSLQPPLHFQHYNKHCANHSPLQRNNYSDSPHTAYLGKQVSTVLWHDRLGHPSTATLQSILSSASITAPRDSAPLCQHCLIGKMTKLPFPLSTTESTAPLQLVHSDLWGPAPHTSFDNFTYYVSFVDDFSRSDGGGEYNKTELTQLLTQSGIHHERSCPHTPQQNGIAERKHRHIVETGLTLLSRASLPLKYWTLAFSTATYLINRMPTKVLSHLSPYEKLFHSPPDYTILKTFGYACYPLLKPYSHNKMQPKTTQCTFLGYALNYKGFYCLDHSTNKMYVTRHVLFDETTYPFYHLNSLPTSTYNLQTWLLPPSSLLGSNPSLAPSTDHNFSTQTLPLQPSVPQPPSSTPLPLILSQSLPPPSQPLNCIPSAATQPFNSPT</sequence>
<feature type="region of interest" description="Disordered" evidence="1">
    <location>
        <begin position="834"/>
        <end position="893"/>
    </location>
</feature>
<accession>A0A5J5A1U7</accession>
<dbReference type="Proteomes" id="UP000325577">
    <property type="component" value="Linkage Group LG4"/>
</dbReference>
<dbReference type="Pfam" id="PF22936">
    <property type="entry name" value="Pol_BBD"/>
    <property type="match status" value="1"/>
</dbReference>
<dbReference type="Pfam" id="PF14223">
    <property type="entry name" value="Retrotran_gag_2"/>
    <property type="match status" value="1"/>
</dbReference>
<evidence type="ECO:0000313" key="4">
    <source>
        <dbReference type="Proteomes" id="UP000325577"/>
    </source>
</evidence>
<dbReference type="InterPro" id="IPR001584">
    <property type="entry name" value="Integrase_cat-core"/>
</dbReference>
<dbReference type="EMBL" id="CM018047">
    <property type="protein sequence ID" value="KAA8524269.1"/>
    <property type="molecule type" value="Genomic_DNA"/>
</dbReference>
<feature type="compositionally biased region" description="Polar residues" evidence="1">
    <location>
        <begin position="273"/>
        <end position="282"/>
    </location>
</feature>
<dbReference type="InterPro" id="IPR054722">
    <property type="entry name" value="PolX-like_BBD"/>
</dbReference>
<dbReference type="OrthoDB" id="1938465at2759"/>
<dbReference type="PROSITE" id="PS50994">
    <property type="entry name" value="INTEGRASE"/>
    <property type="match status" value="1"/>
</dbReference>
<name>A0A5J5A1U7_9ASTE</name>
<feature type="domain" description="Integrase catalytic" evidence="2">
    <location>
        <begin position="643"/>
        <end position="736"/>
    </location>
</feature>
<gene>
    <name evidence="3" type="ORF">F0562_010692</name>
</gene>
<dbReference type="Pfam" id="PF25597">
    <property type="entry name" value="SH3_retrovirus"/>
    <property type="match status" value="1"/>
</dbReference>
<proteinExistence type="predicted"/>
<dbReference type="GO" id="GO:0015074">
    <property type="term" value="P:DNA integration"/>
    <property type="evidence" value="ECO:0007669"/>
    <property type="project" value="InterPro"/>
</dbReference>
<evidence type="ECO:0000256" key="1">
    <source>
        <dbReference type="SAM" id="MobiDB-lite"/>
    </source>
</evidence>
<dbReference type="Pfam" id="PF13976">
    <property type="entry name" value="gag_pre-integrs"/>
    <property type="match status" value="1"/>
</dbReference>
<dbReference type="PANTHER" id="PTHR47481:SF22">
    <property type="entry name" value="RETROTRANSPOSON GAG DOMAIN-CONTAINING PROTEIN"/>
    <property type="match status" value="1"/>
</dbReference>
<feature type="region of interest" description="Disordered" evidence="1">
    <location>
        <begin position="273"/>
        <end position="335"/>
    </location>
</feature>
<dbReference type="InterPro" id="IPR057670">
    <property type="entry name" value="SH3_retrovirus"/>
</dbReference>
<feature type="compositionally biased region" description="Pro residues" evidence="1">
    <location>
        <begin position="852"/>
        <end position="861"/>
    </location>
</feature>
<dbReference type="GO" id="GO:0003676">
    <property type="term" value="F:nucleic acid binding"/>
    <property type="evidence" value="ECO:0007669"/>
    <property type="project" value="InterPro"/>
</dbReference>
<protein>
    <recommendedName>
        <fullName evidence="2">Integrase catalytic domain-containing protein</fullName>
    </recommendedName>
</protein>
<dbReference type="SUPFAM" id="SSF53098">
    <property type="entry name" value="Ribonuclease H-like"/>
    <property type="match status" value="1"/>
</dbReference>
<dbReference type="InterPro" id="IPR012337">
    <property type="entry name" value="RNaseH-like_sf"/>
</dbReference>
<feature type="compositionally biased region" description="Low complexity" evidence="1">
    <location>
        <begin position="326"/>
        <end position="335"/>
    </location>
</feature>
<keyword evidence="4" id="KW-1185">Reference proteome</keyword>